<dbReference type="Gene3D" id="3.30.70.270">
    <property type="match status" value="3"/>
</dbReference>
<dbReference type="InterPro" id="IPR012337">
    <property type="entry name" value="RNaseH-like_sf"/>
</dbReference>
<proteinExistence type="predicted"/>
<evidence type="ECO:0000256" key="1">
    <source>
        <dbReference type="SAM" id="Coils"/>
    </source>
</evidence>
<dbReference type="InterPro" id="IPR001584">
    <property type="entry name" value="Integrase_cat-core"/>
</dbReference>
<dbReference type="Pfam" id="PF17921">
    <property type="entry name" value="Integrase_H2C2"/>
    <property type="match status" value="2"/>
</dbReference>
<dbReference type="InterPro" id="IPR040676">
    <property type="entry name" value="DUF5641"/>
</dbReference>
<evidence type="ECO:0000256" key="2">
    <source>
        <dbReference type="SAM" id="MobiDB-lite"/>
    </source>
</evidence>
<dbReference type="InterPro" id="IPR041577">
    <property type="entry name" value="RT_RNaseH_2"/>
</dbReference>
<dbReference type="InterPro" id="IPR008042">
    <property type="entry name" value="Retrotrans_Pao"/>
</dbReference>
<feature type="domain" description="Integrase catalytic" evidence="3">
    <location>
        <begin position="1873"/>
        <end position="2051"/>
    </location>
</feature>
<feature type="coiled-coil region" evidence="1">
    <location>
        <begin position="189"/>
        <end position="226"/>
    </location>
</feature>
<dbReference type="InterPro" id="IPR043502">
    <property type="entry name" value="DNA/RNA_pol_sf"/>
</dbReference>
<reference evidence="4 5" key="1">
    <citation type="submission" date="2022-01" db="EMBL/GenBank/DDBJ databases">
        <title>A chromosomal length assembly of Cordylochernes scorpioides.</title>
        <authorList>
            <person name="Zeh D."/>
            <person name="Zeh J."/>
        </authorList>
    </citation>
    <scope>NUCLEOTIDE SEQUENCE [LARGE SCALE GENOMIC DNA]</scope>
    <source>
        <strain evidence="4">IN4F17</strain>
        <tissue evidence="4">Whole Body</tissue>
    </source>
</reference>
<dbReference type="Pfam" id="PF18701">
    <property type="entry name" value="DUF5641"/>
    <property type="match status" value="1"/>
</dbReference>
<dbReference type="EMBL" id="CP092883">
    <property type="protein sequence ID" value="UYV82468.1"/>
    <property type="molecule type" value="Genomic_DNA"/>
</dbReference>
<dbReference type="Pfam" id="PF03732">
    <property type="entry name" value="Retrotrans_gag"/>
    <property type="match status" value="1"/>
</dbReference>
<accession>A0ABY6LRL0</accession>
<dbReference type="Gene3D" id="1.10.340.70">
    <property type="match status" value="2"/>
</dbReference>
<dbReference type="InterPro" id="IPR000477">
    <property type="entry name" value="RT_dom"/>
</dbReference>
<dbReference type="InterPro" id="IPR041588">
    <property type="entry name" value="Integrase_H2C2"/>
</dbReference>
<evidence type="ECO:0000313" key="4">
    <source>
        <dbReference type="EMBL" id="UYV82468.1"/>
    </source>
</evidence>
<evidence type="ECO:0000313" key="5">
    <source>
        <dbReference type="Proteomes" id="UP001235939"/>
    </source>
</evidence>
<dbReference type="Gene3D" id="3.10.10.10">
    <property type="entry name" value="HIV Type 1 Reverse Transcriptase, subunit A, domain 1"/>
    <property type="match status" value="3"/>
</dbReference>
<gene>
    <name evidence="4" type="ORF">LAZ67_21002318</name>
</gene>
<dbReference type="CDD" id="cd01647">
    <property type="entry name" value="RT_LTR"/>
    <property type="match status" value="1"/>
</dbReference>
<name>A0ABY6LRL0_9ARAC</name>
<organism evidence="4 5">
    <name type="scientific">Cordylochernes scorpioides</name>
    <dbReference type="NCBI Taxonomy" id="51811"/>
    <lineage>
        <taxon>Eukaryota</taxon>
        <taxon>Metazoa</taxon>
        <taxon>Ecdysozoa</taxon>
        <taxon>Arthropoda</taxon>
        <taxon>Chelicerata</taxon>
        <taxon>Arachnida</taxon>
        <taxon>Pseudoscorpiones</taxon>
        <taxon>Cheliferoidea</taxon>
        <taxon>Chernetidae</taxon>
        <taxon>Cordylochernes</taxon>
    </lineage>
</organism>
<evidence type="ECO:0000259" key="3">
    <source>
        <dbReference type="PROSITE" id="PS50994"/>
    </source>
</evidence>
<dbReference type="Pfam" id="PF17919">
    <property type="entry name" value="RT_RNaseH_2"/>
    <property type="match status" value="1"/>
</dbReference>
<dbReference type="InterPro" id="IPR043128">
    <property type="entry name" value="Rev_trsase/Diguanyl_cyclase"/>
</dbReference>
<keyword evidence="1" id="KW-0175">Coiled coil</keyword>
<dbReference type="Pfam" id="PF05380">
    <property type="entry name" value="Peptidase_A17"/>
    <property type="match status" value="1"/>
</dbReference>
<dbReference type="Proteomes" id="UP001235939">
    <property type="component" value="Chromosome 21"/>
</dbReference>
<dbReference type="Pfam" id="PF00665">
    <property type="entry name" value="rve"/>
    <property type="match status" value="1"/>
</dbReference>
<dbReference type="SUPFAM" id="SSF56672">
    <property type="entry name" value="DNA/RNA polymerases"/>
    <property type="match status" value="2"/>
</dbReference>
<dbReference type="PANTHER" id="PTHR47331">
    <property type="entry name" value="PHD-TYPE DOMAIN-CONTAINING PROTEIN"/>
    <property type="match status" value="1"/>
</dbReference>
<dbReference type="SUPFAM" id="SSF53098">
    <property type="entry name" value="Ribonuclease H-like"/>
    <property type="match status" value="2"/>
</dbReference>
<protein>
    <recommendedName>
        <fullName evidence="3">Integrase catalytic domain-containing protein</fullName>
    </recommendedName>
</protein>
<dbReference type="Pfam" id="PF00078">
    <property type="entry name" value="RVT_1"/>
    <property type="match status" value="1"/>
</dbReference>
<sequence length="2220" mass="255712">MHPGDDPSPSQTPLPSALYHLEKFEGNGLIPFDKFIRDFELVYDVKALDDSRRRILLDNHLRGAAREFALQASQIKLGYNELKENLEQRFSRRAPKREARKKFFSCKQGPGERVKEYANRVRSLASEAESDGLRIDITEVADIFLTGLCPNLWQRAHQLQNESWEVIVSSLHQIEERDDEYSRCQLEDEEGSARKLRELSSQMARLESKLKNLETENQDLRRTHREQPRMNMGNRWNNNQARGFQRRGGSAQNNQPTIQGARQERPQQNPNGSEANIVNIDSLDISAEGLGKPTFLKGISGSELRSLGSGLGFDGILGMPGFKALRLTLNHDGSVRSDFEQDEEPTKLAFLSSLQASEVPVRPPSIPLHRIRTGEDVLRAYSHCFCDDISDMGDGSTIIAPKLKMTGKPVYRRQYPIPNKLVSKVKALVDELEEAGIIEESTSLWNSPLFPVAKTDGSVCITMDLRLINEICIPEGDRDYFTFSLPYRFTRLPQGAKNSAQIFQWAMNLVLGDLLYKCVRLYIDDVIVYSDSHEQHVADLAAVLERLSRFNLKARRGKSYLFRDSVDYLGHVIDQYGIKPMWDNVAALRDLKRPHNIRGVRSLLGTVNYYRRFIPNAGELLAPLSNLLKKGRRFTWGTIEQTAFETIKQVLTSEPLLAHPMIGRPFILNTDASGIAVGACIQQEIDGWAEIIQDLNVTFVYVPGKENTVADFLSRFLCEDDPESSRDKRVVAAVIKNRGPPLIDSDRTWEGLLKDKKWAPLLKLIGDRWSTETVTYKNKDYKMHEGYLVSKNSGGIWVKVVPSHIREMVIKYHHDVPTGGHFGVKKVMRRLKDDYYWTGMRTQVRNYIYRCEGCQLSNQGVTKAGNAPHFRPGKPFEHLALDFIGPLEKTSRGHSSILTIVDLFTKFPILIPTRDQCASTVVKALLESVITIFGIPKTILSDRGSAFISCIFKGICKAMRVSAVNTTAWRPQSNGAVERLNRTVIESLRRCEAGSNWDDILPMVALAIRTTEHSSTGFTPAKLVFGHELRLPQPFQEAGQSPVREDLIAQTAAFYERELTEEVEKIREVVRQIYLSEQEEARIKFENKRLRTFNNGDLVLVERMHETKGRHKFEPSFDVQDLWKLDVLGIMDAAETKSRKDLIEASNTHFKETVKRDESGRYIVSLPWIAGHPPVPVNRRTTENRLLTTTRNVQGKMLYEKYDTIFEEWEKERFIEEVEDKWEECSYLPHRPVLKDSHTTPIRPVFDASCKKKGLPSLNQCLEKGDNLIELIPDLLLRFRLGKYGIIADMRKAFLQIQVREEDREFLRFLWWKKDQKTLKFYRHCRVVFGLTSSPFLLAATIKYHLSLPQFQYNRCAELLARSFYVDNCILSLSSTHDVKKFIKESSDIMMQAKFELRDWMWNEPGITEQDPASILGMKWHLQTDTIAINVQSFKNIDEEKSITKRSILSACHRIFDPIQFTCPATIKIKKMVQDAWKENKSWDEQLNEDRLVEFIKWRKQALELDQIKIPRWILPIKGRTTLHVFCDASAIAYATVIFMRIENASVIVVRFFEARNRLATIKRITIPRLELLACLIGAQLLVHVLENLEESPEKIQCWTDSSPALYWIQQQENWAQFVSNRVKEITTLTKSEDWNHVAGEHNPADLPSRGESPSKFTKSGWWEGPKWLQEKKEDWPVSKVQYDLEAIEEERRKTVVAGFVAKKPEENPWYLNLYEGKREVTLTQILRVIAWMLRFKPSEYKGDIISQEELDSAEKSLVKIIQSESIGEEDPKMKQLHAFQDKEGLWRVKTRIVNRNDDELFRLPILIPTNHPVTELIVKSVHEKMYHCGAQTLRSVLREKFWIPKARQLVRHVIHKCPRCRRFETKRVDVPEASLPQHRVRDVVVFEVTGIDLGGPLYLEDGQKVWFVIFTCGVYRAVHLELVTSLSTEALVGAVERFVARRGCPAVIYSDNGTNLVGLRNELYRVNFGVKWKLNPPAAPWWGGWIERIVGLTKTLLRRLLGKRVVNYEEMVTILENCERVINARPLTYIAEDNDDLVPLTPEMFLREPRTEGEIGLNEFRCNFGKSYEKRKRLLKEFRKRFRSEYLGLLVHQDNRKKQRQLKVRDIVLVEVENRKQINWPMGKITKVFPGTDNVRRLVEVKTKSGFMKRAVQRLFPLEVPSEDVEQGDGELKPAEDEIVREKTPGVESVSVQEKTTPVKVGKVYTRSGRKVKLPIRFK</sequence>
<dbReference type="Gene3D" id="3.30.420.10">
    <property type="entry name" value="Ribonuclease H-like superfamily/Ribonuclease H"/>
    <property type="match status" value="2"/>
</dbReference>
<dbReference type="InterPro" id="IPR036397">
    <property type="entry name" value="RNaseH_sf"/>
</dbReference>
<dbReference type="PANTHER" id="PTHR47331:SF1">
    <property type="entry name" value="GAG-LIKE PROTEIN"/>
    <property type="match status" value="1"/>
</dbReference>
<dbReference type="InterPro" id="IPR005162">
    <property type="entry name" value="Retrotrans_gag_dom"/>
</dbReference>
<feature type="domain" description="Integrase catalytic" evidence="3">
    <location>
        <begin position="871"/>
        <end position="1028"/>
    </location>
</feature>
<feature type="compositionally biased region" description="Polar residues" evidence="2">
    <location>
        <begin position="250"/>
        <end position="275"/>
    </location>
</feature>
<dbReference type="PROSITE" id="PS50994">
    <property type="entry name" value="INTEGRASE"/>
    <property type="match status" value="2"/>
</dbReference>
<feature type="region of interest" description="Disordered" evidence="2">
    <location>
        <begin position="230"/>
        <end position="275"/>
    </location>
</feature>
<keyword evidence="5" id="KW-1185">Reference proteome</keyword>